<organism evidence="2 3">
    <name type="scientific">Byssothecium circinans</name>
    <dbReference type="NCBI Taxonomy" id="147558"/>
    <lineage>
        <taxon>Eukaryota</taxon>
        <taxon>Fungi</taxon>
        <taxon>Dikarya</taxon>
        <taxon>Ascomycota</taxon>
        <taxon>Pezizomycotina</taxon>
        <taxon>Dothideomycetes</taxon>
        <taxon>Pleosporomycetidae</taxon>
        <taxon>Pleosporales</taxon>
        <taxon>Massarineae</taxon>
        <taxon>Massarinaceae</taxon>
        <taxon>Byssothecium</taxon>
    </lineage>
</organism>
<dbReference type="Proteomes" id="UP000800035">
    <property type="component" value="Unassembled WGS sequence"/>
</dbReference>
<dbReference type="SUPFAM" id="SSF101898">
    <property type="entry name" value="NHL repeat"/>
    <property type="match status" value="1"/>
</dbReference>
<feature type="chain" id="PRO_5025604348" evidence="1">
    <location>
        <begin position="16"/>
        <end position="341"/>
    </location>
</feature>
<evidence type="ECO:0000313" key="3">
    <source>
        <dbReference type="Proteomes" id="UP000800035"/>
    </source>
</evidence>
<evidence type="ECO:0000313" key="2">
    <source>
        <dbReference type="EMBL" id="KAF1960446.1"/>
    </source>
</evidence>
<sequence length="341" mass="37129">MLIVLLAIFIALSFAQTSTKCDPVTGNFTISHFQLYPENTIYDANACQLYTANLFNASLGVFNMNTRTMTYIIEFRNVTNNPDFHLAGVQLNPRTNLISLVSGGGIAFVTDGKNITATDLYMQYDPSTQALTRKENLTVVTEGKLGGFQDVEHDPRNNAYVIGTFPSSIVKVSANASGAELWYPEKSPGNTNPGFAGVAAKDWTLIVNDRSTGGLVTFDMRAAKGTPNTVKITPNYTMSMADGMQLPPKYNGTVLLVSENAIGASVFRDKSGEWKEAEFMGVVPFIQNPANSTKALQIGESMFLNMEVFTDEGFLGPGLAGNRSEFLYVDVTQKVDELLSK</sequence>
<dbReference type="CDD" id="cd12811">
    <property type="entry name" value="MALA"/>
    <property type="match status" value="1"/>
</dbReference>
<dbReference type="OrthoDB" id="4434395at2759"/>
<dbReference type="AlphaFoldDB" id="A0A6A5UC23"/>
<reference evidence="2" key="1">
    <citation type="journal article" date="2020" name="Stud. Mycol.">
        <title>101 Dothideomycetes genomes: a test case for predicting lifestyles and emergence of pathogens.</title>
        <authorList>
            <person name="Haridas S."/>
            <person name="Albert R."/>
            <person name="Binder M."/>
            <person name="Bloem J."/>
            <person name="Labutti K."/>
            <person name="Salamov A."/>
            <person name="Andreopoulos B."/>
            <person name="Baker S."/>
            <person name="Barry K."/>
            <person name="Bills G."/>
            <person name="Bluhm B."/>
            <person name="Cannon C."/>
            <person name="Castanera R."/>
            <person name="Culley D."/>
            <person name="Daum C."/>
            <person name="Ezra D."/>
            <person name="Gonzalez J."/>
            <person name="Henrissat B."/>
            <person name="Kuo A."/>
            <person name="Liang C."/>
            <person name="Lipzen A."/>
            <person name="Lutzoni F."/>
            <person name="Magnuson J."/>
            <person name="Mondo S."/>
            <person name="Nolan M."/>
            <person name="Ohm R."/>
            <person name="Pangilinan J."/>
            <person name="Park H.-J."/>
            <person name="Ramirez L."/>
            <person name="Alfaro M."/>
            <person name="Sun H."/>
            <person name="Tritt A."/>
            <person name="Yoshinaga Y."/>
            <person name="Zwiers L.-H."/>
            <person name="Turgeon B."/>
            <person name="Goodwin S."/>
            <person name="Spatafora J."/>
            <person name="Crous P."/>
            <person name="Grigoriev I."/>
        </authorList>
    </citation>
    <scope>NUCLEOTIDE SEQUENCE</scope>
    <source>
        <strain evidence="2">CBS 675.92</strain>
    </source>
</reference>
<name>A0A6A5UC23_9PLEO</name>
<protein>
    <submittedName>
        <fullName evidence="2">Uncharacterized protein</fullName>
    </submittedName>
</protein>
<feature type="signal peptide" evidence="1">
    <location>
        <begin position="1"/>
        <end position="15"/>
    </location>
</feature>
<gene>
    <name evidence="2" type="ORF">CC80DRAFT_404825</name>
</gene>
<dbReference type="InterPro" id="IPR054550">
    <property type="entry name" value="Mala_s_1-like"/>
</dbReference>
<dbReference type="EMBL" id="ML976983">
    <property type="protein sequence ID" value="KAF1960446.1"/>
    <property type="molecule type" value="Genomic_DNA"/>
</dbReference>
<keyword evidence="1" id="KW-0732">Signal</keyword>
<accession>A0A6A5UC23</accession>
<proteinExistence type="predicted"/>
<keyword evidence="3" id="KW-1185">Reference proteome</keyword>
<evidence type="ECO:0000256" key="1">
    <source>
        <dbReference type="SAM" id="SignalP"/>
    </source>
</evidence>
<dbReference type="Pfam" id="PF22701">
    <property type="entry name" value="Mala_s_1-like"/>
    <property type="match status" value="1"/>
</dbReference>